<feature type="signal peptide" evidence="2">
    <location>
        <begin position="1"/>
        <end position="22"/>
    </location>
</feature>
<feature type="region of interest" description="Disordered" evidence="1">
    <location>
        <begin position="278"/>
        <end position="352"/>
    </location>
</feature>
<feature type="region of interest" description="Disordered" evidence="1">
    <location>
        <begin position="103"/>
        <end position="146"/>
    </location>
</feature>
<sequence length="641" mass="71812">MVTLVATLLVEVFSINLQCILSSHQSEMYRLVEFTDTSCLNIIPDDWYDNGITWWPNYKNDQKINNAIQRREKPKSDWSCFAVRELSKAGSYQEARMKLKRAMTCNNTDLQREGDDDGTSKKRRPSDKLLELEDSEEERSKKLKKMTSTAAFPASYVSPSPHFFAMMPEQTPMAAGRTSTVRKGQETSTRDAMHEKTARPSQTSEAACCSWEPSSFRDMLMELAPITAARSILENRDWDSQTSFRGMIQHEQQSVATGSSAWESLTSFREIMHQQGPMATGWSLETSSRELSSDNASTGPTESRHRDWGASTTCRETTPDQPPTGGSEPRSSESAAPTACRETEVSSTSMTFRNGRGDQIPCNAAEFHLLNIMESLRQQQMQHAVALNTIINILQGRVNARNAAGDASKDPAEMPQDISYPLMDLRELEKQEVWLENAANTLAKTKMIAYLGAIGGKDLKTTVWKIMSTLIHNNLGKQLNWKGVNDKRAFSSLLLKSVIIRGVRKNPHYTKTTDSEIEKLIIRWLNLAGDRDGGRKQRELAKRGLNMPDHAKGLQPPKPMPPGTSSAATDAAAAAARKLPDHLNKAQNRPRTTDPRAPEPTESERLRDQMDPNLNRPENSWTLFQSSAPVLMDPRNVRLNL</sequence>
<name>A0AAV6HGK1_9TELE</name>
<feature type="compositionally biased region" description="Low complexity" evidence="1">
    <location>
        <begin position="564"/>
        <end position="576"/>
    </location>
</feature>
<feature type="region of interest" description="Disordered" evidence="1">
    <location>
        <begin position="175"/>
        <end position="206"/>
    </location>
</feature>
<feature type="region of interest" description="Disordered" evidence="1">
    <location>
        <begin position="543"/>
        <end position="620"/>
    </location>
</feature>
<evidence type="ECO:0000313" key="5">
    <source>
        <dbReference type="Proteomes" id="UP000823561"/>
    </source>
</evidence>
<feature type="chain" id="PRO_5043742143" description="DUF4806 domain-containing protein" evidence="2">
    <location>
        <begin position="23"/>
        <end position="641"/>
    </location>
</feature>
<dbReference type="Proteomes" id="UP000823561">
    <property type="component" value="Chromosome 2"/>
</dbReference>
<dbReference type="InterPro" id="IPR032071">
    <property type="entry name" value="DUF4806"/>
</dbReference>
<comment type="caution">
    <text evidence="4">The sequence shown here is derived from an EMBL/GenBank/DDBJ whole genome shotgun (WGS) entry which is preliminary data.</text>
</comment>
<reference evidence="4" key="1">
    <citation type="submission" date="2020-10" db="EMBL/GenBank/DDBJ databases">
        <title>Chromosome-scale genome assembly of the Allis shad, Alosa alosa.</title>
        <authorList>
            <person name="Margot Z."/>
            <person name="Christophe K."/>
            <person name="Cabau C."/>
            <person name="Louis A."/>
            <person name="Berthelot C."/>
            <person name="Parey E."/>
            <person name="Roest Crollius H."/>
            <person name="Montfort J."/>
            <person name="Robinson-Rechavi M."/>
            <person name="Bucao C."/>
            <person name="Bouchez O."/>
            <person name="Gislard M."/>
            <person name="Lluch J."/>
            <person name="Milhes M."/>
            <person name="Lampietro C."/>
            <person name="Lopez Roques C."/>
            <person name="Donnadieu C."/>
            <person name="Braasch I."/>
            <person name="Desvignes T."/>
            <person name="Postlethwait J."/>
            <person name="Bobe J."/>
            <person name="Guiguen Y."/>
        </authorList>
    </citation>
    <scope>NUCLEOTIDE SEQUENCE</scope>
    <source>
        <strain evidence="4">M-15738</strain>
        <tissue evidence="4">Blood</tissue>
    </source>
</reference>
<protein>
    <recommendedName>
        <fullName evidence="3">DUF4806 domain-containing protein</fullName>
    </recommendedName>
</protein>
<dbReference type="PANTHER" id="PTHR34153:SF2">
    <property type="entry name" value="SI:CH211-262H13.3-RELATED"/>
    <property type="match status" value="1"/>
</dbReference>
<gene>
    <name evidence="4" type="ORF">AALO_G00032890</name>
</gene>
<proteinExistence type="predicted"/>
<evidence type="ECO:0000259" key="3">
    <source>
        <dbReference type="Pfam" id="PF16064"/>
    </source>
</evidence>
<accession>A0AAV6HGK1</accession>
<dbReference type="Pfam" id="PF16064">
    <property type="entry name" value="DUF4806"/>
    <property type="match status" value="1"/>
</dbReference>
<evidence type="ECO:0000256" key="2">
    <source>
        <dbReference type="SAM" id="SignalP"/>
    </source>
</evidence>
<keyword evidence="5" id="KW-1185">Reference proteome</keyword>
<organism evidence="4 5">
    <name type="scientific">Alosa alosa</name>
    <name type="common">allis shad</name>
    <dbReference type="NCBI Taxonomy" id="278164"/>
    <lineage>
        <taxon>Eukaryota</taxon>
        <taxon>Metazoa</taxon>
        <taxon>Chordata</taxon>
        <taxon>Craniata</taxon>
        <taxon>Vertebrata</taxon>
        <taxon>Euteleostomi</taxon>
        <taxon>Actinopterygii</taxon>
        <taxon>Neopterygii</taxon>
        <taxon>Teleostei</taxon>
        <taxon>Clupei</taxon>
        <taxon>Clupeiformes</taxon>
        <taxon>Clupeoidei</taxon>
        <taxon>Clupeidae</taxon>
        <taxon>Alosa</taxon>
    </lineage>
</organism>
<feature type="compositionally biased region" description="Basic and acidic residues" evidence="1">
    <location>
        <begin position="591"/>
        <end position="610"/>
    </location>
</feature>
<dbReference type="AlphaFoldDB" id="A0AAV6HGK1"/>
<feature type="domain" description="DUF4806" evidence="3">
    <location>
        <begin position="417"/>
        <end position="492"/>
    </location>
</feature>
<feature type="compositionally biased region" description="Basic and acidic residues" evidence="1">
    <location>
        <begin position="183"/>
        <end position="198"/>
    </location>
</feature>
<evidence type="ECO:0000313" key="4">
    <source>
        <dbReference type="EMBL" id="KAG5284997.1"/>
    </source>
</evidence>
<dbReference type="EMBL" id="JADWDJ010000002">
    <property type="protein sequence ID" value="KAG5284997.1"/>
    <property type="molecule type" value="Genomic_DNA"/>
</dbReference>
<dbReference type="PANTHER" id="PTHR34153">
    <property type="entry name" value="SI:CH211-262H13.3-RELATED-RELATED"/>
    <property type="match status" value="1"/>
</dbReference>
<keyword evidence="2" id="KW-0732">Signal</keyword>
<evidence type="ECO:0000256" key="1">
    <source>
        <dbReference type="SAM" id="MobiDB-lite"/>
    </source>
</evidence>